<evidence type="ECO:0000256" key="5">
    <source>
        <dbReference type="PROSITE-ProRule" id="PRU00169"/>
    </source>
</evidence>
<dbReference type="PANTHER" id="PTHR45138:SF9">
    <property type="entry name" value="DIGUANYLATE CYCLASE DGCM-RELATED"/>
    <property type="match status" value="1"/>
</dbReference>
<dbReference type="InterPro" id="IPR043128">
    <property type="entry name" value="Rev_trsase/Diguanyl_cyclase"/>
</dbReference>
<feature type="modified residue" description="4-aspartylphosphate" evidence="5">
    <location>
        <position position="300"/>
    </location>
</feature>
<evidence type="ECO:0000259" key="6">
    <source>
        <dbReference type="PROSITE" id="PS50110"/>
    </source>
</evidence>
<dbReference type="EMBL" id="CP114976">
    <property type="protein sequence ID" value="WBE25001.1"/>
    <property type="molecule type" value="Genomic_DNA"/>
</dbReference>
<comment type="subcellular location">
    <subcellularLocation>
        <location evidence="2">Cell inner membrane</location>
    </subcellularLocation>
</comment>
<name>A0AAF0AK23_9GAMM</name>
<keyword evidence="8" id="KW-0548">Nucleotidyltransferase</keyword>
<dbReference type="Pfam" id="PF00990">
    <property type="entry name" value="GGDEF"/>
    <property type="match status" value="1"/>
</dbReference>
<keyword evidence="5" id="KW-0597">Phosphoprotein</keyword>
<evidence type="ECO:0000313" key="9">
    <source>
        <dbReference type="Proteomes" id="UP001212189"/>
    </source>
</evidence>
<dbReference type="Pfam" id="PF00072">
    <property type="entry name" value="Response_reg"/>
    <property type="match status" value="1"/>
</dbReference>
<reference evidence="8 9" key="1">
    <citation type="submission" date="2022-12" db="EMBL/GenBank/DDBJ databases">
        <title>Coexistence and Characterization of a Novel Tigecycline Resistance gene tet(X) variant and blaNDM-1 in a Pseudomonas caeni Isolate of Chicken Origin.</title>
        <authorList>
            <person name="Lu X."/>
            <person name="Zhang L."/>
            <person name="Li R."/>
            <person name="Wang Z."/>
        </authorList>
    </citation>
    <scope>NUCLEOTIDE SEQUENCE [LARGE SCALE GENOMIC DNA]</scope>
    <source>
        <strain evidence="8 9">CE14</strain>
    </source>
</reference>
<dbReference type="EC" id="2.7.7.65" evidence="3"/>
<dbReference type="CDD" id="cd01949">
    <property type="entry name" value="GGDEF"/>
    <property type="match status" value="1"/>
</dbReference>
<protein>
    <recommendedName>
        <fullName evidence="3">diguanylate cyclase</fullName>
        <ecNumber evidence="3">2.7.7.65</ecNumber>
    </recommendedName>
</protein>
<evidence type="ECO:0000256" key="4">
    <source>
        <dbReference type="ARBA" id="ARBA00034247"/>
    </source>
</evidence>
<feature type="modified residue" description="4-aspartylphosphate" evidence="5">
    <location>
        <position position="174"/>
    </location>
</feature>
<dbReference type="SMART" id="SM00267">
    <property type="entry name" value="GGDEF"/>
    <property type="match status" value="1"/>
</dbReference>
<dbReference type="InterPro" id="IPR000160">
    <property type="entry name" value="GGDEF_dom"/>
</dbReference>
<dbReference type="SMART" id="SM00448">
    <property type="entry name" value="REC"/>
    <property type="match status" value="2"/>
</dbReference>
<evidence type="ECO:0000259" key="7">
    <source>
        <dbReference type="PROSITE" id="PS50887"/>
    </source>
</evidence>
<dbReference type="SUPFAM" id="SSF52172">
    <property type="entry name" value="CheY-like"/>
    <property type="match status" value="2"/>
</dbReference>
<dbReference type="AlphaFoldDB" id="A0AAF0AK23"/>
<dbReference type="PROSITE" id="PS50887">
    <property type="entry name" value="GGDEF"/>
    <property type="match status" value="1"/>
</dbReference>
<evidence type="ECO:0000256" key="3">
    <source>
        <dbReference type="ARBA" id="ARBA00012528"/>
    </source>
</evidence>
<sequence length="537" mass="60438">MTGTQTQSLQRLKQHFAQRVINQARQVLELWQNLHNSEWSRQDLVNMRDAGERLLRHAKRFEQFAHIAIAKQLLEVLAAVESNANRLNSHAIESITQLLQELLQTGLRQGESIDQVFLPTVVRKPIYLVLHCAEQAESLAQQLQSFYLQVEVFADADTFLQAMAKRYPAVIILDVDFIRPGYGLELAQQVKKAHDSAVPVLFYSENEVTALTRLAAVRAGGQAFSTGNLDAANILEKIESWVSVVHAEPYRALVVDDSKAQATFTERVLNAAGIMTRAITDPTQALTELLDFNPDLIILDMYMPECDGPELAKVIRHNERFVGVPIIYLSAEDDLDKQLDAMSEGADDFLMKPVKPRHLVATVRNRAARARHLKTRMVCDSLTGLYNHTHILQLLEDACERAQKLRAPMCFVMIDIDHFKQVNDTYGHSMGDKVIKSLALFLKQRLRRSDQIGRYGGEEFAVILPNTELHFAEKIINEIRLRFAAIRFPAQDQELSCTFSAGVVAYDGTLDSAQLADLADQAMYKAKHAGRNQVAVL</sequence>
<dbReference type="InterPro" id="IPR029787">
    <property type="entry name" value="Nucleotide_cyclase"/>
</dbReference>
<dbReference type="FunFam" id="3.30.70.270:FF:000001">
    <property type="entry name" value="Diguanylate cyclase domain protein"/>
    <property type="match status" value="1"/>
</dbReference>
<feature type="domain" description="GGDEF" evidence="7">
    <location>
        <begin position="407"/>
        <end position="537"/>
    </location>
</feature>
<dbReference type="SUPFAM" id="SSF55073">
    <property type="entry name" value="Nucleotide cyclase"/>
    <property type="match status" value="1"/>
</dbReference>
<dbReference type="CDD" id="cd00156">
    <property type="entry name" value="REC"/>
    <property type="match status" value="2"/>
</dbReference>
<dbReference type="Gene3D" id="3.40.50.2300">
    <property type="match status" value="2"/>
</dbReference>
<dbReference type="RefSeq" id="WP_269817944.1">
    <property type="nucleotide sequence ID" value="NZ_CP114976.1"/>
</dbReference>
<dbReference type="InterPro" id="IPR011006">
    <property type="entry name" value="CheY-like_superfamily"/>
</dbReference>
<comment type="cofactor">
    <cofactor evidence="1">
        <name>Mg(2+)</name>
        <dbReference type="ChEBI" id="CHEBI:18420"/>
    </cofactor>
</comment>
<dbReference type="KEGG" id="dce:O6P33_11655"/>
<feature type="domain" description="Response regulatory" evidence="6">
    <location>
        <begin position="125"/>
        <end position="242"/>
    </location>
</feature>
<gene>
    <name evidence="8" type="ORF">O6P33_11655</name>
</gene>
<dbReference type="GO" id="GO:0043709">
    <property type="term" value="P:cell adhesion involved in single-species biofilm formation"/>
    <property type="evidence" value="ECO:0007669"/>
    <property type="project" value="TreeGrafter"/>
</dbReference>
<evidence type="ECO:0000313" key="8">
    <source>
        <dbReference type="EMBL" id="WBE25001.1"/>
    </source>
</evidence>
<evidence type="ECO:0000256" key="2">
    <source>
        <dbReference type="ARBA" id="ARBA00004533"/>
    </source>
</evidence>
<organism evidence="8 9">
    <name type="scientific">Denitrificimonas caeni</name>
    <dbReference type="NCBI Taxonomy" id="521720"/>
    <lineage>
        <taxon>Bacteria</taxon>
        <taxon>Pseudomonadati</taxon>
        <taxon>Pseudomonadota</taxon>
        <taxon>Gammaproteobacteria</taxon>
        <taxon>Pseudomonadales</taxon>
        <taxon>Pseudomonadaceae</taxon>
        <taxon>Denitrificimonas</taxon>
    </lineage>
</organism>
<dbReference type="GO" id="GO:0052621">
    <property type="term" value="F:diguanylate cyclase activity"/>
    <property type="evidence" value="ECO:0007669"/>
    <property type="project" value="UniProtKB-EC"/>
</dbReference>
<comment type="catalytic activity">
    <reaction evidence="4">
        <text>2 GTP = 3',3'-c-di-GMP + 2 diphosphate</text>
        <dbReference type="Rhea" id="RHEA:24898"/>
        <dbReference type="ChEBI" id="CHEBI:33019"/>
        <dbReference type="ChEBI" id="CHEBI:37565"/>
        <dbReference type="ChEBI" id="CHEBI:58805"/>
        <dbReference type="EC" id="2.7.7.65"/>
    </reaction>
</comment>
<evidence type="ECO:0000256" key="1">
    <source>
        <dbReference type="ARBA" id="ARBA00001946"/>
    </source>
</evidence>
<accession>A0AAF0AK23</accession>
<dbReference type="GO" id="GO:0005886">
    <property type="term" value="C:plasma membrane"/>
    <property type="evidence" value="ECO:0007669"/>
    <property type="project" value="UniProtKB-SubCell"/>
</dbReference>
<feature type="domain" description="Response regulatory" evidence="6">
    <location>
        <begin position="251"/>
        <end position="367"/>
    </location>
</feature>
<dbReference type="GO" id="GO:0000160">
    <property type="term" value="P:phosphorelay signal transduction system"/>
    <property type="evidence" value="ECO:0007669"/>
    <property type="project" value="InterPro"/>
</dbReference>
<dbReference type="Proteomes" id="UP001212189">
    <property type="component" value="Chromosome"/>
</dbReference>
<dbReference type="NCBIfam" id="TIGR00254">
    <property type="entry name" value="GGDEF"/>
    <property type="match status" value="1"/>
</dbReference>
<dbReference type="InterPro" id="IPR001789">
    <property type="entry name" value="Sig_transdc_resp-reg_receiver"/>
</dbReference>
<dbReference type="InterPro" id="IPR050469">
    <property type="entry name" value="Diguanylate_Cyclase"/>
</dbReference>
<dbReference type="GO" id="GO:1902201">
    <property type="term" value="P:negative regulation of bacterial-type flagellum-dependent cell motility"/>
    <property type="evidence" value="ECO:0007669"/>
    <property type="project" value="TreeGrafter"/>
</dbReference>
<dbReference type="PANTHER" id="PTHR45138">
    <property type="entry name" value="REGULATORY COMPONENTS OF SENSORY TRANSDUCTION SYSTEM"/>
    <property type="match status" value="1"/>
</dbReference>
<dbReference type="FunFam" id="3.40.50.2300:FF:000346">
    <property type="entry name" value="Diguanylate cyclase response regulator"/>
    <property type="match status" value="1"/>
</dbReference>
<dbReference type="PROSITE" id="PS50110">
    <property type="entry name" value="RESPONSE_REGULATORY"/>
    <property type="match status" value="2"/>
</dbReference>
<dbReference type="Gene3D" id="3.30.70.270">
    <property type="match status" value="1"/>
</dbReference>
<proteinExistence type="predicted"/>
<keyword evidence="8" id="KW-0808">Transferase</keyword>
<keyword evidence="9" id="KW-1185">Reference proteome</keyword>